<protein>
    <recommendedName>
        <fullName evidence="2">DUF8156 domain-containing protein</fullName>
    </recommendedName>
</protein>
<keyword evidence="1" id="KW-0175">Coiled coil</keyword>
<reference evidence="4" key="1">
    <citation type="submission" date="2016-10" db="EMBL/GenBank/DDBJ databases">
        <authorList>
            <person name="Varghese N."/>
            <person name="Submissions S."/>
        </authorList>
    </citation>
    <scope>NUCLEOTIDE SEQUENCE [LARGE SCALE GENOMIC DNA]</scope>
    <source>
        <strain evidence="4">IBRC-M 10760</strain>
    </source>
</reference>
<evidence type="ECO:0000313" key="3">
    <source>
        <dbReference type="EMBL" id="SDF21312.1"/>
    </source>
</evidence>
<dbReference type="Pfam" id="PF26485">
    <property type="entry name" value="DUF8156"/>
    <property type="match status" value="1"/>
</dbReference>
<evidence type="ECO:0000313" key="4">
    <source>
        <dbReference type="Proteomes" id="UP000199076"/>
    </source>
</evidence>
<dbReference type="InterPro" id="IPR058469">
    <property type="entry name" value="DUF8156"/>
</dbReference>
<name>A0A1G7J8K9_9EURY</name>
<organism evidence="3 4">
    <name type="scientific">Halorientalis regularis</name>
    <dbReference type="NCBI Taxonomy" id="660518"/>
    <lineage>
        <taxon>Archaea</taxon>
        <taxon>Methanobacteriati</taxon>
        <taxon>Methanobacteriota</taxon>
        <taxon>Stenosarchaea group</taxon>
        <taxon>Halobacteria</taxon>
        <taxon>Halobacteriales</taxon>
        <taxon>Haloarculaceae</taxon>
        <taxon>Halorientalis</taxon>
    </lineage>
</organism>
<dbReference type="Proteomes" id="UP000199076">
    <property type="component" value="Unassembled WGS sequence"/>
</dbReference>
<accession>A0A1G7J8K9</accession>
<dbReference type="STRING" id="660518.SAMN05216218_104247"/>
<evidence type="ECO:0000259" key="2">
    <source>
        <dbReference type="Pfam" id="PF26485"/>
    </source>
</evidence>
<dbReference type="RefSeq" id="WP_092689969.1">
    <property type="nucleotide sequence ID" value="NZ_FNBK01000004.1"/>
</dbReference>
<feature type="domain" description="DUF8156" evidence="2">
    <location>
        <begin position="1"/>
        <end position="95"/>
    </location>
</feature>
<dbReference type="OrthoDB" id="11496at2157"/>
<feature type="coiled-coil region" evidence="1">
    <location>
        <begin position="65"/>
        <end position="92"/>
    </location>
</feature>
<dbReference type="EMBL" id="FNBK01000004">
    <property type="protein sequence ID" value="SDF21312.1"/>
    <property type="molecule type" value="Genomic_DNA"/>
</dbReference>
<keyword evidence="4" id="KW-1185">Reference proteome</keyword>
<dbReference type="AlphaFoldDB" id="A0A1G7J8K9"/>
<gene>
    <name evidence="3" type="ORF">SAMN05216218_104247</name>
</gene>
<proteinExistence type="predicted"/>
<evidence type="ECO:0000256" key="1">
    <source>
        <dbReference type="SAM" id="Coils"/>
    </source>
</evidence>
<sequence length="110" mass="12593">MGRTNPTFRDRLERLRADWSDYRRALRRRDEPHFDRLFEYARAHADACGYLNHDSPIVPVLLSVALEQQATIDALEERIAALEAAEGDSDRQVDACQTVIERPWPGAGDE</sequence>